<protein>
    <submittedName>
        <fullName evidence="1">Uncharacterized protein</fullName>
    </submittedName>
</protein>
<organism evidence="1 2">
    <name type="scientific">Rubricella aquisinus</name>
    <dbReference type="NCBI Taxonomy" id="2028108"/>
    <lineage>
        <taxon>Bacteria</taxon>
        <taxon>Pseudomonadati</taxon>
        <taxon>Pseudomonadota</taxon>
        <taxon>Alphaproteobacteria</taxon>
        <taxon>Rhodobacterales</taxon>
        <taxon>Paracoccaceae</taxon>
        <taxon>Rubricella</taxon>
    </lineage>
</organism>
<dbReference type="RefSeq" id="WP_221229393.1">
    <property type="nucleotide sequence ID" value="NZ_JACIJS010000006.1"/>
</dbReference>
<gene>
    <name evidence="1" type="ORF">FHS89_002189</name>
</gene>
<evidence type="ECO:0000313" key="1">
    <source>
        <dbReference type="EMBL" id="MBB5516163.1"/>
    </source>
</evidence>
<dbReference type="EMBL" id="JACIJS010000006">
    <property type="protein sequence ID" value="MBB5516163.1"/>
    <property type="molecule type" value="Genomic_DNA"/>
</dbReference>
<accession>A0A840WQ28</accession>
<comment type="caution">
    <text evidence="1">The sequence shown here is derived from an EMBL/GenBank/DDBJ whole genome shotgun (WGS) entry which is preliminary data.</text>
</comment>
<dbReference type="AlphaFoldDB" id="A0A840WQ28"/>
<dbReference type="Proteomes" id="UP000553766">
    <property type="component" value="Unassembled WGS sequence"/>
</dbReference>
<reference evidence="1 2" key="1">
    <citation type="submission" date="2020-08" db="EMBL/GenBank/DDBJ databases">
        <title>Genomic Encyclopedia of Type Strains, Phase IV (KMG-IV): sequencing the most valuable type-strain genomes for metagenomic binning, comparative biology and taxonomic classification.</title>
        <authorList>
            <person name="Goeker M."/>
        </authorList>
    </citation>
    <scope>NUCLEOTIDE SEQUENCE [LARGE SCALE GENOMIC DNA]</scope>
    <source>
        <strain evidence="1 2">DSM 103377</strain>
    </source>
</reference>
<proteinExistence type="predicted"/>
<evidence type="ECO:0000313" key="2">
    <source>
        <dbReference type="Proteomes" id="UP000553766"/>
    </source>
</evidence>
<keyword evidence="2" id="KW-1185">Reference proteome</keyword>
<name>A0A840WQ28_9RHOB</name>
<sequence length="60" mass="6516">MASAIASKTITIREGFSESDVAPITSLATLSPLIHEAIITGIQLLKLTLETLFWTQFPLD</sequence>